<dbReference type="Proteomes" id="UP000187406">
    <property type="component" value="Unassembled WGS sequence"/>
</dbReference>
<dbReference type="PANTHER" id="PTHR48475:SF2">
    <property type="entry name" value="RIBONUCLEASE H"/>
    <property type="match status" value="1"/>
</dbReference>
<reference evidence="2" key="1">
    <citation type="submission" date="2016-04" db="EMBL/GenBank/DDBJ databases">
        <title>Cephalotus genome sequencing.</title>
        <authorList>
            <person name="Fukushima K."/>
            <person name="Hasebe M."/>
            <person name="Fang X."/>
        </authorList>
    </citation>
    <scope>NUCLEOTIDE SEQUENCE [LARGE SCALE GENOMIC DNA]</scope>
    <source>
        <strain evidence="2">cv. St1</strain>
    </source>
</reference>
<dbReference type="AlphaFoldDB" id="A0A1Q3BI58"/>
<name>A0A1Q3BI58_CEPFO</name>
<dbReference type="PANTHER" id="PTHR48475">
    <property type="entry name" value="RIBONUCLEASE H"/>
    <property type="match status" value="1"/>
</dbReference>
<accession>A0A1Q3BI58</accession>
<keyword evidence="2" id="KW-1185">Reference proteome</keyword>
<comment type="caution">
    <text evidence="1">The sequence shown here is derived from an EMBL/GenBank/DDBJ whole genome shotgun (WGS) entry which is preliminary data.</text>
</comment>
<gene>
    <name evidence="1" type="ORF">CFOL_v3_11113</name>
</gene>
<sequence length="156" mass="18212">LEAMIPVEIGMHSSRVVDFNEANNEEGLRNLINLVEELRDKTTIRVAAYQQRVSHYYNKRVNPRPLKEGNLVLRNAAITDPAETRGKLAPNWEGPYKMKRVLRPGTFKLETLMGREIPRFWNVDTTRKRTIPDRLFCPPLFRSPCRPLWWSANVLK</sequence>
<dbReference type="InParanoid" id="A0A1Q3BI58"/>
<evidence type="ECO:0000313" key="2">
    <source>
        <dbReference type="Proteomes" id="UP000187406"/>
    </source>
</evidence>
<proteinExistence type="predicted"/>
<dbReference type="EMBL" id="BDDD01000571">
    <property type="protein sequence ID" value="GAV67608.1"/>
    <property type="molecule type" value="Genomic_DNA"/>
</dbReference>
<protein>
    <recommendedName>
        <fullName evidence="3">Rve domain-containing protein</fullName>
    </recommendedName>
</protein>
<feature type="non-terminal residue" evidence="1">
    <location>
        <position position="1"/>
    </location>
</feature>
<evidence type="ECO:0000313" key="1">
    <source>
        <dbReference type="EMBL" id="GAV67608.1"/>
    </source>
</evidence>
<organism evidence="1 2">
    <name type="scientific">Cephalotus follicularis</name>
    <name type="common">Albany pitcher plant</name>
    <dbReference type="NCBI Taxonomy" id="3775"/>
    <lineage>
        <taxon>Eukaryota</taxon>
        <taxon>Viridiplantae</taxon>
        <taxon>Streptophyta</taxon>
        <taxon>Embryophyta</taxon>
        <taxon>Tracheophyta</taxon>
        <taxon>Spermatophyta</taxon>
        <taxon>Magnoliopsida</taxon>
        <taxon>eudicotyledons</taxon>
        <taxon>Gunneridae</taxon>
        <taxon>Pentapetalae</taxon>
        <taxon>rosids</taxon>
        <taxon>fabids</taxon>
        <taxon>Oxalidales</taxon>
        <taxon>Cephalotaceae</taxon>
        <taxon>Cephalotus</taxon>
    </lineage>
</organism>
<dbReference type="OrthoDB" id="413122at2759"/>
<evidence type="ECO:0008006" key="3">
    <source>
        <dbReference type="Google" id="ProtNLM"/>
    </source>
</evidence>